<dbReference type="Proteomes" id="UP000636949">
    <property type="component" value="Unassembled WGS sequence"/>
</dbReference>
<evidence type="ECO:0000256" key="2">
    <source>
        <dbReference type="SAM" id="Phobius"/>
    </source>
</evidence>
<protein>
    <recommendedName>
        <fullName evidence="5">Type-F conjugative transfer system protein TraW</fullName>
    </recommendedName>
</protein>
<reference evidence="3" key="1">
    <citation type="journal article" date="2014" name="Int. J. Syst. Evol. Microbiol.">
        <title>Complete genome sequence of Corynebacterium casei LMG S-19264T (=DSM 44701T), isolated from a smear-ripened cheese.</title>
        <authorList>
            <consortium name="US DOE Joint Genome Institute (JGI-PGF)"/>
            <person name="Walter F."/>
            <person name="Albersmeier A."/>
            <person name="Kalinowski J."/>
            <person name="Ruckert C."/>
        </authorList>
    </citation>
    <scope>NUCLEOTIDE SEQUENCE</scope>
    <source>
        <strain evidence="3">CGMCC 1.15758</strain>
    </source>
</reference>
<accession>A0A8J2Z748</accession>
<comment type="caution">
    <text evidence="3">The sequence shown here is derived from an EMBL/GenBank/DDBJ whole genome shotgun (WGS) entry which is preliminary data.</text>
</comment>
<feature type="region of interest" description="Disordered" evidence="1">
    <location>
        <begin position="1"/>
        <end position="23"/>
    </location>
</feature>
<keyword evidence="2" id="KW-0812">Transmembrane</keyword>
<proteinExistence type="predicted"/>
<keyword evidence="2" id="KW-0472">Membrane</keyword>
<sequence>MLAVDMRSQRSQRNERHQKGQRIRKNKQFEKLLSRTVLLNFFAIFCMFCMFCIFVISLLGITQYSYSKDLGKYGHTFDIVEVNFLDFIHVKLKALEQSGFLAQWQREVQDQVKAKMLRPTPVNIPTTVTPDVFYYQPIMTLQKNIIDHTGKVIYPKGLTINALDISTYPKVLQQYALTPPIYDTVLLFADGDDVLQVKWLKTKLMQLQRSKTPLKVILTGGNVHEVSLALDHNVRFDQGGFITRTFGIKAVPSIVTKDNVSMKIQEISYREVVFLAQID</sequence>
<evidence type="ECO:0008006" key="5">
    <source>
        <dbReference type="Google" id="ProtNLM"/>
    </source>
</evidence>
<name>A0A8J2Z748_9GAMM</name>
<keyword evidence="2" id="KW-1133">Transmembrane helix</keyword>
<organism evidence="3 4">
    <name type="scientific">Cysteiniphilum litorale</name>
    <dbReference type="NCBI Taxonomy" id="2056700"/>
    <lineage>
        <taxon>Bacteria</taxon>
        <taxon>Pseudomonadati</taxon>
        <taxon>Pseudomonadota</taxon>
        <taxon>Gammaproteobacteria</taxon>
        <taxon>Thiotrichales</taxon>
        <taxon>Fastidiosibacteraceae</taxon>
        <taxon>Cysteiniphilum</taxon>
    </lineage>
</organism>
<feature type="transmembrane region" description="Helical" evidence="2">
    <location>
        <begin position="37"/>
        <end position="61"/>
    </location>
</feature>
<keyword evidence="4" id="KW-1185">Reference proteome</keyword>
<evidence type="ECO:0000256" key="1">
    <source>
        <dbReference type="SAM" id="MobiDB-lite"/>
    </source>
</evidence>
<dbReference type="NCBIfam" id="TIGR02743">
    <property type="entry name" value="TraW"/>
    <property type="match status" value="1"/>
</dbReference>
<dbReference type="InterPro" id="IPR014114">
    <property type="entry name" value="TraW"/>
</dbReference>
<evidence type="ECO:0000313" key="3">
    <source>
        <dbReference type="EMBL" id="GGG09469.1"/>
    </source>
</evidence>
<reference evidence="3" key="2">
    <citation type="submission" date="2020-09" db="EMBL/GenBank/DDBJ databases">
        <authorList>
            <person name="Sun Q."/>
            <person name="Zhou Y."/>
        </authorList>
    </citation>
    <scope>NUCLEOTIDE SEQUENCE</scope>
    <source>
        <strain evidence="3">CGMCC 1.15758</strain>
    </source>
</reference>
<evidence type="ECO:0000313" key="4">
    <source>
        <dbReference type="Proteomes" id="UP000636949"/>
    </source>
</evidence>
<dbReference type="AlphaFoldDB" id="A0A8J2Z748"/>
<gene>
    <name evidence="3" type="ORF">GCM10010995_28830</name>
</gene>
<dbReference type="EMBL" id="BMJS01000129">
    <property type="protein sequence ID" value="GGG09469.1"/>
    <property type="molecule type" value="Genomic_DNA"/>
</dbReference>